<evidence type="ECO:0000313" key="3">
    <source>
        <dbReference type="Proteomes" id="UP000601027"/>
    </source>
</evidence>
<keyword evidence="3" id="KW-1185">Reference proteome</keyword>
<dbReference type="Proteomes" id="UP000601027">
    <property type="component" value="Unassembled WGS sequence"/>
</dbReference>
<evidence type="ECO:0000313" key="2">
    <source>
        <dbReference type="EMBL" id="MBM0231083.1"/>
    </source>
</evidence>
<protein>
    <submittedName>
        <fullName evidence="2">AAA family ATPase</fullName>
    </submittedName>
</protein>
<dbReference type="EMBL" id="JAEVHM010000008">
    <property type="protein sequence ID" value="MBM0231083.1"/>
    <property type="molecule type" value="Genomic_DNA"/>
</dbReference>
<gene>
    <name evidence="2" type="ORF">JNW91_03845</name>
</gene>
<name>A0ABS1XP88_9ACTN</name>
<sequence length="80" mass="8402">MLCTIFAVSGKREGRGRACLNPGGTVLTGAPGAGKTTLLEALRHKGHVTVREAAKTFPSIMDLWCPLPPHSRSSSTTTTP</sequence>
<evidence type="ECO:0000259" key="1">
    <source>
        <dbReference type="Pfam" id="PF13521"/>
    </source>
</evidence>
<dbReference type="RefSeq" id="WP_203173561.1">
    <property type="nucleotide sequence ID" value="NZ_JAEVHM010000008.1"/>
</dbReference>
<proteinExistence type="predicted"/>
<feature type="domain" description="NadR/Ttd14 AAA" evidence="1">
    <location>
        <begin position="26"/>
        <end position="57"/>
    </location>
</feature>
<accession>A0ABS1XP88</accession>
<dbReference type="InterPro" id="IPR027417">
    <property type="entry name" value="P-loop_NTPase"/>
</dbReference>
<reference evidence="2 3" key="1">
    <citation type="submission" date="2021-01" db="EMBL/GenBank/DDBJ databases">
        <title>Draft genome sequence of Micromonospora sp. strain STR1_7.</title>
        <authorList>
            <person name="Karlyshev A."/>
            <person name="Jawad R."/>
        </authorList>
    </citation>
    <scope>NUCLEOTIDE SEQUENCE [LARGE SCALE GENOMIC DNA]</scope>
    <source>
        <strain evidence="2 3">STR1-7</strain>
    </source>
</reference>
<dbReference type="Gene3D" id="3.40.50.300">
    <property type="entry name" value="P-loop containing nucleotide triphosphate hydrolases"/>
    <property type="match status" value="1"/>
</dbReference>
<dbReference type="InterPro" id="IPR038727">
    <property type="entry name" value="NadR/Ttd14_AAA_dom"/>
</dbReference>
<comment type="caution">
    <text evidence="2">The sequence shown here is derived from an EMBL/GenBank/DDBJ whole genome shotgun (WGS) entry which is preliminary data.</text>
</comment>
<organism evidence="2 3">
    <name type="scientific">Micromonospora parastrephiae</name>
    <dbReference type="NCBI Taxonomy" id="2806101"/>
    <lineage>
        <taxon>Bacteria</taxon>
        <taxon>Bacillati</taxon>
        <taxon>Actinomycetota</taxon>
        <taxon>Actinomycetes</taxon>
        <taxon>Micromonosporales</taxon>
        <taxon>Micromonosporaceae</taxon>
        <taxon>Micromonospora</taxon>
    </lineage>
</organism>
<dbReference type="Pfam" id="PF13521">
    <property type="entry name" value="AAA_28"/>
    <property type="match status" value="1"/>
</dbReference>